<evidence type="ECO:0000313" key="2">
    <source>
        <dbReference type="Proteomes" id="UP000465302"/>
    </source>
</evidence>
<gene>
    <name evidence="1" type="ORF">MAGR_53830</name>
</gene>
<protein>
    <recommendedName>
        <fullName evidence="3">DUF559 domain-containing protein</fullName>
    </recommendedName>
</protein>
<dbReference type="EMBL" id="BLKS01000001">
    <property type="protein sequence ID" value="GFG53942.1"/>
    <property type="molecule type" value="Genomic_DNA"/>
</dbReference>
<evidence type="ECO:0008006" key="3">
    <source>
        <dbReference type="Google" id="ProtNLM"/>
    </source>
</evidence>
<organism evidence="1 2">
    <name type="scientific">Mycolicibacterium agri</name>
    <name type="common">Mycobacterium agri</name>
    <dbReference type="NCBI Taxonomy" id="36811"/>
    <lineage>
        <taxon>Bacteria</taxon>
        <taxon>Bacillati</taxon>
        <taxon>Actinomycetota</taxon>
        <taxon>Actinomycetes</taxon>
        <taxon>Mycobacteriales</taxon>
        <taxon>Mycobacteriaceae</taxon>
        <taxon>Mycolicibacterium</taxon>
    </lineage>
</organism>
<accession>A0A7I9W8B5</accession>
<proteinExistence type="predicted"/>
<dbReference type="Gene3D" id="3.40.960.10">
    <property type="entry name" value="VSR Endonuclease"/>
    <property type="match status" value="1"/>
</dbReference>
<name>A0A7I9W8B5_MYCAG</name>
<dbReference type="AlphaFoldDB" id="A0A7I9W8B5"/>
<sequence length="346" mass="38560">MRDLPNFPFVNLATVCARFASLLAQLARSGACGRRSHCGWRAIAAPNSSVAARTVRAMTKLQSPFVGAEALSSGIIAERAMRRQYEPLYPGIYVPRGAAVSAQMRARAAWLWSKRRGVGAGLSAAAMLGSKWIDGCEPAELIHDNRRPPPNLVVWSERLLENEIVECTDMPVTTPARTAFDLGRHITSRLQAVQRLDALANACDIKRIDIEEVIAAHPGARGLPRLRRVLPLVDGGAESPQETLARLILIDADLPAPRTQFEVFDEYGQFVARLDMAYDEVQVGIEYDGPQHWTDPEVRQRDIDKQYALAQLGWIVIRASRDLLRYRRRTYVARVEGALRARGFRL</sequence>
<comment type="caution">
    <text evidence="1">The sequence shown here is derived from an EMBL/GenBank/DDBJ whole genome shotgun (WGS) entry which is preliminary data.</text>
</comment>
<evidence type="ECO:0000313" key="1">
    <source>
        <dbReference type="EMBL" id="GFG53942.1"/>
    </source>
</evidence>
<dbReference type="Proteomes" id="UP000465302">
    <property type="component" value="Unassembled WGS sequence"/>
</dbReference>
<reference evidence="1 2" key="1">
    <citation type="journal article" date="2019" name="Emerg. Microbes Infect.">
        <title>Comprehensive subspecies identification of 175 nontuberculous mycobacteria species based on 7547 genomic profiles.</title>
        <authorList>
            <person name="Matsumoto Y."/>
            <person name="Kinjo T."/>
            <person name="Motooka D."/>
            <person name="Nabeya D."/>
            <person name="Jung N."/>
            <person name="Uechi K."/>
            <person name="Horii T."/>
            <person name="Iida T."/>
            <person name="Fujita J."/>
            <person name="Nakamura S."/>
        </authorList>
    </citation>
    <scope>NUCLEOTIDE SEQUENCE [LARGE SCALE GENOMIC DNA]</scope>
    <source>
        <strain evidence="1 2">JCM 6377</strain>
    </source>
</reference>